<keyword evidence="4" id="KW-1133">Transmembrane helix</keyword>
<dbReference type="SUPFAM" id="SSF49854">
    <property type="entry name" value="Spermadhesin, CUB domain"/>
    <property type="match status" value="2"/>
</dbReference>
<keyword evidence="7" id="KW-1185">Reference proteome</keyword>
<dbReference type="SUPFAM" id="SSF57424">
    <property type="entry name" value="LDL receptor-like module"/>
    <property type="match status" value="2"/>
</dbReference>
<dbReference type="OMA" id="CIWIIRK"/>
<dbReference type="CDD" id="cd00112">
    <property type="entry name" value="LDLa"/>
    <property type="match status" value="2"/>
</dbReference>
<sequence>MAIHGSSYSHFRCSGNRMQLIISLITLLFTFNQSVQSAVDDYAFCVTTHVDLGGIGSKGNILSDGFPLSLPNVSHNEPMCSMTLMACKSCRITIKIVSLDLPPCDQHPHPQTCIYGCDHLMIYEIADRLRTTKYYMQGQERYQYTSQTSKVFIKFCHSYDNNGKPRRFRLQYTVYEKSETFTGHIGENGTFHSPGFPLGFSNFQSHYQITEEIFYFHIHGLDGGYIRLSFDDWSLPFSSELKVYDGPSKADNLLFPSHQSENSRDRPFLSSSGSNLLLELYTGTGEEYGKFMPGFTARYSFVSKASWRKKPYQHCGQNLYDLMGGVLDLQEMAECPTASYIDCVWVIWKYDFRRELQFLAVRFDALNLYNGDVLELRLGNNSESEMVGSASSLTLGHEVLTRGDAIYIRLKARCSRDRSLRVVFTTYEDVMPSQVCSGKNMFSCLNSRCISQTLLCDGINHCNDQLNFDEVVCKSRLLTPTPMYSVCFILFYQATTTTERPCSSHAECRGHGWYCADKRCDGYYDCEDGSDEHDCWLSAMTTPALSTSAPNYTFSAYHWGTIIPILLICIVLAVIACVVVNYTRKRQLQRQRRRAAAQPHLGLPGQMFRYPEAPPTYEEAMYSGGILNRSFSFSEAGNTLPPPPPYTIQVAAPSLSDQYAVTPPAAASTTAPPSSEAPVTSGPLAGHGALGDMQVLLPIHLQAMRGRIEPDKPATPVSNIVPSTPKEESSEDGMDIPSADASSSYV</sequence>
<dbReference type="SMART" id="SM00192">
    <property type="entry name" value="LDLa"/>
    <property type="match status" value="2"/>
</dbReference>
<dbReference type="EMBL" id="AMQN01013908">
    <property type="status" value="NOT_ANNOTATED_CDS"/>
    <property type="molecule type" value="Genomic_DNA"/>
</dbReference>
<evidence type="ECO:0000256" key="4">
    <source>
        <dbReference type="SAM" id="Phobius"/>
    </source>
</evidence>
<keyword evidence="5" id="KW-0732">Signal</keyword>
<feature type="disulfide bond" evidence="2">
    <location>
        <begin position="444"/>
        <end position="462"/>
    </location>
</feature>
<dbReference type="Proteomes" id="UP000014760">
    <property type="component" value="Unassembled WGS sequence"/>
</dbReference>
<dbReference type="Gene3D" id="4.10.400.10">
    <property type="entry name" value="Low-density Lipoprotein Receptor"/>
    <property type="match status" value="1"/>
</dbReference>
<dbReference type="AlphaFoldDB" id="X1ZZB0"/>
<reference evidence="7" key="2">
    <citation type="journal article" date="2013" name="Nature">
        <title>Insights into bilaterian evolution from three spiralian genomes.</title>
        <authorList>
            <person name="Simakov O."/>
            <person name="Marletaz F."/>
            <person name="Cho S.J."/>
            <person name="Edsinger-Gonzales E."/>
            <person name="Havlak P."/>
            <person name="Hellsten U."/>
            <person name="Kuo D.H."/>
            <person name="Larsson T."/>
            <person name="Lv J."/>
            <person name="Arendt D."/>
            <person name="Savage R."/>
            <person name="Osoegawa K."/>
            <person name="de Jong P."/>
            <person name="Grimwood J."/>
            <person name="Chapman J.A."/>
            <person name="Shapiro H."/>
            <person name="Aerts A."/>
            <person name="Otillar R.P."/>
            <person name="Terry A.Y."/>
            <person name="Boore J.L."/>
            <person name="Grigoriev I.V."/>
            <person name="Lindberg D.R."/>
            <person name="Seaver E.C."/>
            <person name="Weisblat D.A."/>
            <person name="Putnam N.H."/>
            <person name="Rokhsar D.S."/>
        </authorList>
    </citation>
    <scope>NUCLEOTIDE SEQUENCE</scope>
    <source>
        <strain evidence="7">I ESC-2004</strain>
    </source>
</reference>
<feature type="compositionally biased region" description="Low complexity" evidence="3">
    <location>
        <begin position="661"/>
        <end position="681"/>
    </location>
</feature>
<protein>
    <recommendedName>
        <fullName evidence="8">CUB domain-containing protein</fullName>
    </recommendedName>
</protein>
<proteinExistence type="predicted"/>
<feature type="region of interest" description="Disordered" evidence="3">
    <location>
        <begin position="661"/>
        <end position="686"/>
    </location>
</feature>
<dbReference type="InterPro" id="IPR036055">
    <property type="entry name" value="LDL_receptor-like_sf"/>
</dbReference>
<dbReference type="PANTHER" id="PTHR24652">
    <property type="entry name" value="LOW-DENSITY LIPOPROTEIN RECEPTOR CLASS A DOMAIN-CONTAINING PROTEIN 2"/>
    <property type="match status" value="1"/>
</dbReference>
<dbReference type="EnsemblMetazoa" id="CapteT198968">
    <property type="protein sequence ID" value="CapteP198968"/>
    <property type="gene ID" value="CapteG198968"/>
</dbReference>
<evidence type="ECO:0008006" key="8">
    <source>
        <dbReference type="Google" id="ProtNLM"/>
    </source>
</evidence>
<dbReference type="Gene3D" id="4.10.1220.10">
    <property type="entry name" value="EGF-type module"/>
    <property type="match status" value="1"/>
</dbReference>
<evidence type="ECO:0000313" key="6">
    <source>
        <dbReference type="EnsemblMetazoa" id="CapteP198968"/>
    </source>
</evidence>
<keyword evidence="1 2" id="KW-1015">Disulfide bond</keyword>
<dbReference type="InterPro" id="IPR042333">
    <property type="entry name" value="LRAD2/Mig-13-like"/>
</dbReference>
<organism evidence="6 7">
    <name type="scientific">Capitella teleta</name>
    <name type="common">Polychaete worm</name>
    <dbReference type="NCBI Taxonomy" id="283909"/>
    <lineage>
        <taxon>Eukaryota</taxon>
        <taxon>Metazoa</taxon>
        <taxon>Spiralia</taxon>
        <taxon>Lophotrochozoa</taxon>
        <taxon>Annelida</taxon>
        <taxon>Polychaeta</taxon>
        <taxon>Sedentaria</taxon>
        <taxon>Scolecida</taxon>
        <taxon>Capitellidae</taxon>
        <taxon>Capitella</taxon>
    </lineage>
</organism>
<accession>X1ZZB0</accession>
<name>X1ZZB0_CAPTE</name>
<reference evidence="7" key="1">
    <citation type="submission" date="2012-12" db="EMBL/GenBank/DDBJ databases">
        <authorList>
            <person name="Hellsten U."/>
            <person name="Grimwood J."/>
            <person name="Chapman J.A."/>
            <person name="Shapiro H."/>
            <person name="Aerts A."/>
            <person name="Otillar R.P."/>
            <person name="Terry A.Y."/>
            <person name="Boore J.L."/>
            <person name="Simakov O."/>
            <person name="Marletaz F."/>
            <person name="Cho S.-J."/>
            <person name="Edsinger-Gonzales E."/>
            <person name="Havlak P."/>
            <person name="Kuo D.-H."/>
            <person name="Larsson T."/>
            <person name="Lv J."/>
            <person name="Arendt D."/>
            <person name="Savage R."/>
            <person name="Osoegawa K."/>
            <person name="de Jong P."/>
            <person name="Lindberg D.R."/>
            <person name="Seaver E.C."/>
            <person name="Weisblat D.A."/>
            <person name="Putnam N.H."/>
            <person name="Grigoriev I.V."/>
            <person name="Rokhsar D.S."/>
        </authorList>
    </citation>
    <scope>NUCLEOTIDE SEQUENCE</scope>
    <source>
        <strain evidence="7">I ESC-2004</strain>
    </source>
</reference>
<comment type="caution">
    <text evidence="2">Lacks conserved residue(s) required for the propagation of feature annotation.</text>
</comment>
<keyword evidence="4" id="KW-0472">Membrane</keyword>
<dbReference type="HOGENOM" id="CLU_372666_0_0_1"/>
<dbReference type="Gene3D" id="2.60.120.290">
    <property type="entry name" value="Spermadhesin, CUB domain"/>
    <property type="match status" value="2"/>
</dbReference>
<feature type="disulfide bond" evidence="2">
    <location>
        <begin position="520"/>
        <end position="535"/>
    </location>
</feature>
<feature type="transmembrane region" description="Helical" evidence="4">
    <location>
        <begin position="556"/>
        <end position="583"/>
    </location>
</feature>
<feature type="signal peptide" evidence="5">
    <location>
        <begin position="1"/>
        <end position="37"/>
    </location>
</feature>
<dbReference type="PROSITE" id="PS50068">
    <property type="entry name" value="LDLRA_2"/>
    <property type="match status" value="2"/>
</dbReference>
<feature type="chain" id="PRO_5004948743" description="CUB domain-containing protein" evidence="5">
    <location>
        <begin position="38"/>
        <end position="746"/>
    </location>
</feature>
<dbReference type="InterPro" id="IPR035914">
    <property type="entry name" value="Sperma_CUB_dom_sf"/>
</dbReference>
<evidence type="ECO:0000256" key="2">
    <source>
        <dbReference type="PROSITE-ProRule" id="PRU00124"/>
    </source>
</evidence>
<evidence type="ECO:0000256" key="3">
    <source>
        <dbReference type="SAM" id="MobiDB-lite"/>
    </source>
</evidence>
<dbReference type="InterPro" id="IPR002172">
    <property type="entry name" value="LDrepeatLR_classA_rpt"/>
</dbReference>
<evidence type="ECO:0000313" key="7">
    <source>
        <dbReference type="Proteomes" id="UP000014760"/>
    </source>
</evidence>
<keyword evidence="4" id="KW-0812">Transmembrane</keyword>
<reference evidence="6" key="3">
    <citation type="submission" date="2015-06" db="UniProtKB">
        <authorList>
            <consortium name="EnsemblMetazoa"/>
        </authorList>
    </citation>
    <scope>IDENTIFICATION</scope>
</reference>
<feature type="region of interest" description="Disordered" evidence="3">
    <location>
        <begin position="709"/>
        <end position="746"/>
    </location>
</feature>
<evidence type="ECO:0000256" key="5">
    <source>
        <dbReference type="SAM" id="SignalP"/>
    </source>
</evidence>
<evidence type="ECO:0000256" key="1">
    <source>
        <dbReference type="ARBA" id="ARBA00023157"/>
    </source>
</evidence>